<protein>
    <recommendedName>
        <fullName evidence="7">Nuclear envelope membrane protein</fullName>
    </recommendedName>
    <alternativeName>
        <fullName evidence="6">Nuclear rim protein</fullName>
    </alternativeName>
</protein>
<dbReference type="EMBL" id="KB007920">
    <property type="protein sequence ID" value="ELR20318.1"/>
    <property type="molecule type" value="Genomic_DNA"/>
</dbReference>
<evidence type="ECO:0000256" key="2">
    <source>
        <dbReference type="ARBA" id="ARBA00010631"/>
    </source>
</evidence>
<organism evidence="10 11">
    <name type="scientific">Acanthamoeba castellanii (strain ATCC 30010 / Neff)</name>
    <dbReference type="NCBI Taxonomy" id="1257118"/>
    <lineage>
        <taxon>Eukaryota</taxon>
        <taxon>Amoebozoa</taxon>
        <taxon>Discosea</taxon>
        <taxon>Longamoebia</taxon>
        <taxon>Centramoebida</taxon>
        <taxon>Acanthamoebidae</taxon>
        <taxon>Acanthamoeba</taxon>
    </lineage>
</organism>
<comment type="subcellular location">
    <subcellularLocation>
        <location evidence="1">Membrane</location>
        <topology evidence="1">Multi-pass membrane protein</topology>
    </subcellularLocation>
</comment>
<accession>L8H6E2</accession>
<dbReference type="OrthoDB" id="10258623at2759"/>
<comment type="similarity">
    <text evidence="2">Belongs to the nurim family.</text>
</comment>
<evidence type="ECO:0000256" key="6">
    <source>
        <dbReference type="ARBA" id="ARBA00031700"/>
    </source>
</evidence>
<name>L8H6E2_ACACF</name>
<dbReference type="InterPro" id="IPR033580">
    <property type="entry name" value="Nurim-like"/>
</dbReference>
<evidence type="ECO:0000256" key="7">
    <source>
        <dbReference type="ARBA" id="ARBA00032957"/>
    </source>
</evidence>
<proteinExistence type="inferred from homology"/>
<dbReference type="KEGG" id="acan:ACA1_184710"/>
<evidence type="ECO:0000256" key="8">
    <source>
        <dbReference type="SAM" id="MobiDB-lite"/>
    </source>
</evidence>
<evidence type="ECO:0000256" key="9">
    <source>
        <dbReference type="SAM" id="Phobius"/>
    </source>
</evidence>
<dbReference type="AlphaFoldDB" id="L8H6E2"/>
<dbReference type="PANTHER" id="PTHR31040">
    <property type="entry name" value="NURIM"/>
    <property type="match status" value="1"/>
</dbReference>
<dbReference type="GeneID" id="14921168"/>
<feature type="region of interest" description="Disordered" evidence="8">
    <location>
        <begin position="271"/>
        <end position="299"/>
    </location>
</feature>
<evidence type="ECO:0000256" key="3">
    <source>
        <dbReference type="ARBA" id="ARBA00022692"/>
    </source>
</evidence>
<feature type="transmembrane region" description="Helical" evidence="9">
    <location>
        <begin position="133"/>
        <end position="157"/>
    </location>
</feature>
<evidence type="ECO:0000313" key="11">
    <source>
        <dbReference type="Proteomes" id="UP000011083"/>
    </source>
</evidence>
<keyword evidence="11" id="KW-1185">Reference proteome</keyword>
<sequence length="299" mass="32836">MGRATAVLSYTLSRVAFVATHVVFAYWLNYLLNDPLNLGLVTLDAKPPLPAGQCEHFVVGNAVSNLLWFALWWGTHSILARKAVKQALGLWEHPLERPLFATVAWVAWGLNVHTWRPVDTCAAPWDPLAVSPYVWAASGAVFAAGVVLIVGLLWSLPDHVFGTARYQYDQGKRPHGDLILRFPYGLVRHPAAAGFLWCYAVLPAWTVNHLFLAGLWITFIVVATGLEEGGLKGDDEFGQRYEAYRRSVAAFHPSWAALKNILGIAPLKIVGSSGSKKKKSNGAAKEKEESASSKKKKQP</sequence>
<dbReference type="VEuPathDB" id="AmoebaDB:ACA1_184710"/>
<keyword evidence="3 9" id="KW-0812">Transmembrane</keyword>
<evidence type="ECO:0000256" key="1">
    <source>
        <dbReference type="ARBA" id="ARBA00004141"/>
    </source>
</evidence>
<keyword evidence="4 9" id="KW-1133">Transmembrane helix</keyword>
<feature type="transmembrane region" description="Helical" evidence="9">
    <location>
        <begin position="7"/>
        <end position="28"/>
    </location>
</feature>
<evidence type="ECO:0000313" key="10">
    <source>
        <dbReference type="EMBL" id="ELR20318.1"/>
    </source>
</evidence>
<keyword evidence="5 9" id="KW-0472">Membrane</keyword>
<dbReference type="GO" id="GO:0031965">
    <property type="term" value="C:nuclear membrane"/>
    <property type="evidence" value="ECO:0007669"/>
    <property type="project" value="TreeGrafter"/>
</dbReference>
<gene>
    <name evidence="10" type="ORF">ACA1_184710</name>
</gene>
<dbReference type="Proteomes" id="UP000011083">
    <property type="component" value="Unassembled WGS sequence"/>
</dbReference>
<dbReference type="PANTHER" id="PTHR31040:SF1">
    <property type="entry name" value="NURIM"/>
    <property type="match status" value="1"/>
</dbReference>
<evidence type="ECO:0000256" key="5">
    <source>
        <dbReference type="ARBA" id="ARBA00023136"/>
    </source>
</evidence>
<dbReference type="RefSeq" id="XP_004342512.1">
    <property type="nucleotide sequence ID" value="XM_004342463.1"/>
</dbReference>
<dbReference type="Gene3D" id="1.20.120.1630">
    <property type="match status" value="1"/>
</dbReference>
<evidence type="ECO:0000256" key="4">
    <source>
        <dbReference type="ARBA" id="ARBA00022989"/>
    </source>
</evidence>
<dbReference type="OMA" id="WGTHSIL"/>
<reference evidence="10 11" key="1">
    <citation type="journal article" date="2013" name="Genome Biol.">
        <title>Genome of Acanthamoeba castellanii highlights extensive lateral gene transfer and early evolution of tyrosine kinase signaling.</title>
        <authorList>
            <person name="Clarke M."/>
            <person name="Lohan A.J."/>
            <person name="Liu B."/>
            <person name="Lagkouvardos I."/>
            <person name="Roy S."/>
            <person name="Zafar N."/>
            <person name="Bertelli C."/>
            <person name="Schilde C."/>
            <person name="Kianianmomeni A."/>
            <person name="Burglin T.R."/>
            <person name="Frech C."/>
            <person name="Turcotte B."/>
            <person name="Kopec K.O."/>
            <person name="Synnott J.M."/>
            <person name="Choo C."/>
            <person name="Paponov I."/>
            <person name="Finkler A."/>
            <person name="Soon Heng Tan C."/>
            <person name="Hutchins A.P."/>
            <person name="Weinmeier T."/>
            <person name="Rattei T."/>
            <person name="Chu J.S."/>
            <person name="Gimenez G."/>
            <person name="Irimia M."/>
            <person name="Rigden D.J."/>
            <person name="Fitzpatrick D.A."/>
            <person name="Lorenzo-Morales J."/>
            <person name="Bateman A."/>
            <person name="Chiu C.H."/>
            <person name="Tang P."/>
            <person name="Hegemann P."/>
            <person name="Fromm H."/>
            <person name="Raoult D."/>
            <person name="Greub G."/>
            <person name="Miranda-Saavedra D."/>
            <person name="Chen N."/>
            <person name="Nash P."/>
            <person name="Ginger M.L."/>
            <person name="Horn M."/>
            <person name="Schaap P."/>
            <person name="Caler L."/>
            <person name="Loftus B."/>
        </authorList>
    </citation>
    <scope>NUCLEOTIDE SEQUENCE [LARGE SCALE GENOMIC DNA]</scope>
    <source>
        <strain evidence="10 11">Neff</strain>
    </source>
</reference>